<dbReference type="KEGG" id="mlu:Mlut_05870"/>
<dbReference type="EnsemblBacteria" id="ACS30124">
    <property type="protein sequence ID" value="ACS30124"/>
    <property type="gene ID" value="Mlut_05870"/>
</dbReference>
<name>C5C9H2_MICLC</name>
<dbReference type="EMBL" id="CP001628">
    <property type="protein sequence ID" value="ACS30124.1"/>
    <property type="molecule type" value="Genomic_DNA"/>
</dbReference>
<evidence type="ECO:0000313" key="3">
    <source>
        <dbReference type="Proteomes" id="UP000000738"/>
    </source>
</evidence>
<dbReference type="EMBL" id="LS483396">
    <property type="protein sequence ID" value="SQG49078.1"/>
    <property type="molecule type" value="Genomic_DNA"/>
</dbReference>
<dbReference type="STRING" id="465515.Mlut_05870"/>
<reference evidence="2 4" key="3">
    <citation type="submission" date="2018-06" db="EMBL/GenBank/DDBJ databases">
        <authorList>
            <consortium name="Pathogen Informatics"/>
            <person name="Doyle S."/>
        </authorList>
    </citation>
    <scope>NUCLEOTIDE SEQUENCE [LARGE SCALE GENOMIC DNA]</scope>
    <source>
        <strain evidence="2 4">NCTC2665</strain>
    </source>
</reference>
<dbReference type="AlphaFoldDB" id="C5C9H2"/>
<evidence type="ECO:0000313" key="4">
    <source>
        <dbReference type="Proteomes" id="UP000248985"/>
    </source>
</evidence>
<protein>
    <recommendedName>
        <fullName evidence="5">PqqD family protein</fullName>
    </recommendedName>
</protein>
<dbReference type="HOGENOM" id="CLU_2193910_0_0_11"/>
<organism evidence="1 3">
    <name type="scientific">Micrococcus luteus (strain ATCC 4698 / DSM 20030 / JCM 1464 / CCM 169 / CCUG 5858 / IAM 1056 / NBRC 3333 / NCIMB 9278 / NCTC 2665 / VKM Ac-2230)</name>
    <name type="common">Micrococcus lysodeikticus</name>
    <dbReference type="NCBI Taxonomy" id="465515"/>
    <lineage>
        <taxon>Bacteria</taxon>
        <taxon>Bacillati</taxon>
        <taxon>Actinomycetota</taxon>
        <taxon>Actinomycetes</taxon>
        <taxon>Micrococcales</taxon>
        <taxon>Micrococcaceae</taxon>
        <taxon>Micrococcus</taxon>
    </lineage>
</organism>
<accession>C5C9H2</accession>
<keyword evidence="3" id="KW-1185">Reference proteome</keyword>
<sequence>MTGRGGPLRLDTVLRATRRPWTTDQGEGKVYVLPPGGGPPALLSPPGALVWQRAGEPTSARRLATDLVASGAVSVEEALSSDEFARLVLRQLQELEAAGLVERVHEVA</sequence>
<evidence type="ECO:0000313" key="2">
    <source>
        <dbReference type="EMBL" id="SQG49078.1"/>
    </source>
</evidence>
<evidence type="ECO:0000313" key="1">
    <source>
        <dbReference type="EMBL" id="ACS30124.1"/>
    </source>
</evidence>
<gene>
    <name evidence="1" type="ordered locus">Mlut_05870</name>
    <name evidence="2" type="ORF">NCTC2665_01609</name>
</gene>
<evidence type="ECO:0008006" key="5">
    <source>
        <dbReference type="Google" id="ProtNLM"/>
    </source>
</evidence>
<reference evidence="1" key="1">
    <citation type="submission" date="2009-05" db="EMBL/GenBank/DDBJ databases">
        <title>Complete sequence of Micrococcus luteus NCTC 2665.</title>
        <authorList>
            <consortium name="US DOE Joint Genome Institute"/>
            <person name="Lucas S."/>
            <person name="Copeland A."/>
            <person name="Lapidus A."/>
            <person name="Glavina del Rio T."/>
            <person name="Dalin E."/>
            <person name="Tice H."/>
            <person name="Bruce D."/>
            <person name="Goodwin L."/>
            <person name="Pitluck S."/>
            <person name="Lowry S."/>
            <person name="Larimer F."/>
            <person name="Land M."/>
            <person name="Hauser L."/>
            <person name="Kyrpides N."/>
            <person name="Lykidis A."/>
            <person name="Young M."/>
            <person name="Greenblatt C."/>
        </authorList>
    </citation>
    <scope>NUCLEOTIDE SEQUENCE</scope>
    <source>
        <strain evidence="1">NCTC 2665</strain>
    </source>
</reference>
<dbReference type="Proteomes" id="UP000000738">
    <property type="component" value="Chromosome"/>
</dbReference>
<reference evidence="3" key="2">
    <citation type="journal article" date="2010" name="J. Bacteriol.">
        <title>Genome sequence of the Fleming strain of Micrococcus luteus, a simple free-living actinobacterium.</title>
        <authorList>
            <person name="Young M."/>
            <person name="Artsatbanov V."/>
            <person name="Beller H.R."/>
            <person name="Chandra G."/>
            <person name="Chater K.F."/>
            <person name="Dover L.G."/>
            <person name="Goh E.B."/>
            <person name="Kahan T."/>
            <person name="Kaprelyants A.S."/>
            <person name="Kyrpides N."/>
            <person name="Lapidus A."/>
            <person name="Lowry S.R."/>
            <person name="Lykidis A."/>
            <person name="Mahillon J."/>
            <person name="Markowitz V."/>
            <person name="Mavromatis K."/>
            <person name="Mukamolova G.V."/>
            <person name="Oren A."/>
            <person name="Rokem J.S."/>
            <person name="Smith M.C."/>
            <person name="Young D.I."/>
            <person name="Greenblatt C.L."/>
        </authorList>
    </citation>
    <scope>NUCLEOTIDE SEQUENCE [LARGE SCALE GENOMIC DNA]</scope>
    <source>
        <strain evidence="3">ATCC 4698 / DSM 20030 / JCM 1464 / NBRC 3333 / NCIMB 9278 / NCTC 2665 / VKM Ac-2230</strain>
    </source>
</reference>
<proteinExistence type="predicted"/>
<dbReference type="Proteomes" id="UP000248985">
    <property type="component" value="Chromosome 1"/>
</dbReference>